<keyword evidence="2" id="KW-0106">Calcium</keyword>
<gene>
    <name evidence="4" type="ORF">IP90_02757</name>
</gene>
<dbReference type="InterPro" id="IPR008707">
    <property type="entry name" value="B-propeller_PilY1"/>
</dbReference>
<proteinExistence type="predicted"/>
<accession>A0A562KXS3</accession>
<keyword evidence="1" id="KW-0479">Metal-binding</keyword>
<dbReference type="Pfam" id="PF05567">
    <property type="entry name" value="T4P_PilY1"/>
    <property type="match status" value="1"/>
</dbReference>
<evidence type="ECO:0000313" key="4">
    <source>
        <dbReference type="EMBL" id="TWI00211.1"/>
    </source>
</evidence>
<evidence type="ECO:0000256" key="1">
    <source>
        <dbReference type="ARBA" id="ARBA00022723"/>
    </source>
</evidence>
<feature type="domain" description="PilY1 beta-propeller" evidence="3">
    <location>
        <begin position="749"/>
        <end position="1126"/>
    </location>
</feature>
<dbReference type="OrthoDB" id="7156875at2"/>
<dbReference type="GO" id="GO:0046872">
    <property type="term" value="F:metal ion binding"/>
    <property type="evidence" value="ECO:0007669"/>
    <property type="project" value="UniProtKB-KW"/>
</dbReference>
<evidence type="ECO:0000256" key="2">
    <source>
        <dbReference type="ARBA" id="ARBA00022837"/>
    </source>
</evidence>
<sequence>MASRRMKLATAATATVLAAGGYFLYSVFAVQGQGTLAQAPLNVQAQVPPAFIMAVDDSGSMTFETLFPGRDGQAYWDNATAGTNGFFDANGNLRTSGDSINAGNDGDTGNGSYNHLLPYPGHRIDSGRFAIPPLDKFGFARSPEFNPAYFNPLVTYSPWKRPNVVTNAIEDYPNASTTATRPDPDSANYTFNLSAIHRDRTDDGDEVPAASEMFVVPDDAFLPEGTQYYMTASCGGLGGRNGADLNKWMTVGSGGVTMTNDCAMGIAYRPATFYLKTTTPAPPGYDAGRVEVANACGNGCNMYRYEITDTMFGTDAPALLQNFANWFSFYGDRNRSMIAGLTRSLVDVEQMRIGMFTINDREDVVMRNMDVATDKAALYNDHLLALPASGSTPNRFAVDHLGKQFQREPEDENDTSAPVQLACQKNVGMLFTDGYSNQGSVDDAGNVDEGMPSPLNDSHSNTLADIAAKYYLANLRDDLPADNVKVPDACKTTPNDPKLDCRNDPHMNFYGITLGAKGNLYGSGIYIDDPITRKVNEATEAAYVTPPAWQAWENDRPSTVDEIWHAAMNGRGEYINATTPADITAAMRRVIAALNEGKSPAGSIAVTGSRIGAGTLTVEPFYEAKSPGTDWYSTLTARTVSVDPVTRAATFTFAWEASAQLPDAASRTNVWFTNSAGTVVPFDATNVSSLDTLCDSATAGMSLCTAAEIAALDTTTPITPITVADAVNYLKGDQSKEADGTLRFRTTRLGDIVNSTPIVSAPTDDYGYRSLPAPYGSSYGTYLTTTKNGRRPMVYAGANDGMLHAFDGRTSTAGGVERFAFIPQSVVGHLGNLLFPYDPLTEGDQKFQHRYYVDGPLAVSDAYYDGAWETVLVGTTGAGARGVFALNVSDASHPSTSFGATDRLWEINDTNVALPANVRQNIGFVLGKPVIVPVKTSTGTVSWKAIFGNGYNSEGGKAVLFMVDIDDTATPTITMIEAVETGDDVPAGSNGLGNIVVVDRWAPNATTNALTVRSRDGFADTVYAADQKGAIWKFDLRSETPANLETPLFTTLKYASGTETGTRQPITGGLTAAAGPGGGVLLYFGTGSFSFAGDGADETQQSLYAVLDNGGTTTLTRADLLQQTIGTTVNGVRTTSMNGMTAGLSGWYLDLTNKERFVAYPRIESGVVFMPTYSPNEAVGCGAIGNNWLYGLNALTGAAALSNARVGSPTGASPGAGTGAMVLETGGTAPVKDVAVMTAPRIAPLGSAATADDLAAALGAQCSMVIQVAGAPPLYLPRACGRQSWRQIQ</sequence>
<evidence type="ECO:0000313" key="5">
    <source>
        <dbReference type="Proteomes" id="UP000315167"/>
    </source>
</evidence>
<name>A0A562KXS3_9GAMM</name>
<reference evidence="4 5" key="1">
    <citation type="journal article" date="2015" name="Stand. Genomic Sci.">
        <title>Genomic Encyclopedia of Bacterial and Archaeal Type Strains, Phase III: the genomes of soil and plant-associated and newly described type strains.</title>
        <authorList>
            <person name="Whitman W.B."/>
            <person name="Woyke T."/>
            <person name="Klenk H.P."/>
            <person name="Zhou Y."/>
            <person name="Lilburn T.G."/>
            <person name="Beck B.J."/>
            <person name="De Vos P."/>
            <person name="Vandamme P."/>
            <person name="Eisen J.A."/>
            <person name="Garrity G."/>
            <person name="Hugenholtz P."/>
            <person name="Kyrpides N.C."/>
        </authorList>
    </citation>
    <scope>NUCLEOTIDE SEQUENCE [LARGE SCALE GENOMIC DNA]</scope>
    <source>
        <strain evidence="4 5">CGMCC 1.10821</strain>
    </source>
</reference>
<protein>
    <submittedName>
        <fullName evidence="4">Type IV pilus assembly protein PilY1</fullName>
    </submittedName>
</protein>
<evidence type="ECO:0000259" key="3">
    <source>
        <dbReference type="Pfam" id="PF05567"/>
    </source>
</evidence>
<dbReference type="EMBL" id="VLKN01000007">
    <property type="protein sequence ID" value="TWI00211.1"/>
    <property type="molecule type" value="Genomic_DNA"/>
</dbReference>
<keyword evidence="5" id="KW-1185">Reference proteome</keyword>
<organism evidence="4 5">
    <name type="scientific">Luteimonas cucumeris</name>
    <dbReference type="NCBI Taxonomy" id="985012"/>
    <lineage>
        <taxon>Bacteria</taxon>
        <taxon>Pseudomonadati</taxon>
        <taxon>Pseudomonadota</taxon>
        <taxon>Gammaproteobacteria</taxon>
        <taxon>Lysobacterales</taxon>
        <taxon>Lysobacteraceae</taxon>
        <taxon>Luteimonas</taxon>
    </lineage>
</organism>
<comment type="caution">
    <text evidence="4">The sequence shown here is derived from an EMBL/GenBank/DDBJ whole genome shotgun (WGS) entry which is preliminary data.</text>
</comment>
<dbReference type="Proteomes" id="UP000315167">
    <property type="component" value="Unassembled WGS sequence"/>
</dbReference>